<evidence type="ECO:0000313" key="1">
    <source>
        <dbReference type="EMBL" id="APE43652.1"/>
    </source>
</evidence>
<accession>A0A1J0WH41</accession>
<protein>
    <submittedName>
        <fullName evidence="1">Uncharacterized protein</fullName>
    </submittedName>
</protein>
<organism evidence="1 2">
    <name type="scientific">Sulfitobacter alexandrii</name>
    <dbReference type="NCBI Taxonomy" id="1917485"/>
    <lineage>
        <taxon>Bacteria</taxon>
        <taxon>Pseudomonadati</taxon>
        <taxon>Pseudomonadota</taxon>
        <taxon>Alphaproteobacteria</taxon>
        <taxon>Rhodobacterales</taxon>
        <taxon>Roseobacteraceae</taxon>
        <taxon>Sulfitobacter</taxon>
    </lineage>
</organism>
<reference evidence="1 2" key="1">
    <citation type="submission" date="2016-11" db="EMBL/GenBank/DDBJ databases">
        <title>Complete genome sequence of Sulfitobacter sp. AM1-D1, a toxic bacteria associated with marine dinoflagellate Alexandrium minutum in East China Sea.</title>
        <authorList>
            <person name="Yang Q."/>
            <person name="Zhang X."/>
            <person name="Tian X."/>
        </authorList>
    </citation>
    <scope>NUCLEOTIDE SEQUENCE [LARGE SCALE GENOMIC DNA]</scope>
    <source>
        <strain evidence="1 2">AM1-D1</strain>
    </source>
</reference>
<dbReference type="Gene3D" id="3.40.5.80">
    <property type="match status" value="1"/>
</dbReference>
<dbReference type="EMBL" id="CP018076">
    <property type="protein sequence ID" value="APE43652.1"/>
    <property type="molecule type" value="Genomic_DNA"/>
</dbReference>
<name>A0A1J0WH41_9RHOB</name>
<dbReference type="RefSeq" id="WP_071971986.1">
    <property type="nucleotide sequence ID" value="NZ_CP018076.1"/>
</dbReference>
<dbReference type="SUPFAM" id="SSF160059">
    <property type="entry name" value="PriA/YqbF domain"/>
    <property type="match status" value="1"/>
</dbReference>
<gene>
    <name evidence="1" type="ORF">BOO69_09665</name>
</gene>
<keyword evidence="2" id="KW-1185">Reference proteome</keyword>
<dbReference type="AlphaFoldDB" id="A0A1J0WH41"/>
<dbReference type="STRING" id="1917485.BOO69_09665"/>
<proteinExistence type="predicted"/>
<evidence type="ECO:0000313" key="2">
    <source>
        <dbReference type="Proteomes" id="UP000181897"/>
    </source>
</evidence>
<dbReference type="Proteomes" id="UP000181897">
    <property type="component" value="Chromosome"/>
</dbReference>
<dbReference type="KEGG" id="suam:BOO69_09665"/>
<sequence>MDTREELEARAEALGLKVPGNIGDEKLAKRIREAEAAADEGGPTVTVICAVPGGRRRAGRRWDGGETRVPEDEFTEEMAKALARDPMFQVVEA</sequence>